<keyword evidence="3 4" id="KW-0418">Kinase</keyword>
<dbReference type="PANTHER" id="PTHR10584:SF167">
    <property type="entry name" value="PFKB DOMAIN PROTEIN"/>
    <property type="match status" value="1"/>
</dbReference>
<keyword evidence="2 4" id="KW-0808">Transferase</keyword>
<organism evidence="6">
    <name type="scientific">uncultured Pleomorphomonas sp</name>
    <dbReference type="NCBI Taxonomy" id="442121"/>
    <lineage>
        <taxon>Bacteria</taxon>
        <taxon>Pseudomonadati</taxon>
        <taxon>Pseudomonadota</taxon>
        <taxon>Alphaproteobacteria</taxon>
        <taxon>Hyphomicrobiales</taxon>
        <taxon>Pleomorphomonadaceae</taxon>
        <taxon>Pleomorphomonas</taxon>
        <taxon>environmental samples</taxon>
    </lineage>
</organism>
<dbReference type="PANTHER" id="PTHR10584">
    <property type="entry name" value="SUGAR KINASE"/>
    <property type="match status" value="1"/>
</dbReference>
<feature type="domain" description="Carbohydrate kinase PfkB" evidence="5">
    <location>
        <begin position="6"/>
        <end position="296"/>
    </location>
</feature>
<dbReference type="SUPFAM" id="SSF53613">
    <property type="entry name" value="Ribokinase-like"/>
    <property type="match status" value="1"/>
</dbReference>
<evidence type="ECO:0000256" key="3">
    <source>
        <dbReference type="ARBA" id="ARBA00022777"/>
    </source>
</evidence>
<accession>A0A212LF70</accession>
<gene>
    <name evidence="6" type="ORF">KL86PLE_30632</name>
</gene>
<dbReference type="InterPro" id="IPR011611">
    <property type="entry name" value="PfkB_dom"/>
</dbReference>
<reference evidence="6" key="1">
    <citation type="submission" date="2016-08" db="EMBL/GenBank/DDBJ databases">
        <authorList>
            <person name="Seilhamer J.J."/>
        </authorList>
    </citation>
    <scope>NUCLEOTIDE SEQUENCE</scope>
    <source>
        <strain evidence="6">86</strain>
    </source>
</reference>
<evidence type="ECO:0000259" key="5">
    <source>
        <dbReference type="Pfam" id="PF00294"/>
    </source>
</evidence>
<name>A0A212LF70_9HYPH</name>
<dbReference type="EMBL" id="FMJD01000007">
    <property type="protein sequence ID" value="SCM76185.1"/>
    <property type="molecule type" value="Genomic_DNA"/>
</dbReference>
<evidence type="ECO:0000256" key="4">
    <source>
        <dbReference type="RuleBase" id="RU003704"/>
    </source>
</evidence>
<dbReference type="PROSITE" id="PS00584">
    <property type="entry name" value="PFKB_KINASES_2"/>
    <property type="match status" value="1"/>
</dbReference>
<dbReference type="Pfam" id="PF00294">
    <property type="entry name" value="PfkB"/>
    <property type="match status" value="1"/>
</dbReference>
<dbReference type="AlphaFoldDB" id="A0A212LF70"/>
<evidence type="ECO:0000256" key="1">
    <source>
        <dbReference type="ARBA" id="ARBA00010688"/>
    </source>
</evidence>
<dbReference type="InterPro" id="IPR002173">
    <property type="entry name" value="Carboh/pur_kinase_PfkB_CS"/>
</dbReference>
<protein>
    <submittedName>
        <fullName evidence="6">Ribokinase</fullName>
    </submittedName>
</protein>
<dbReference type="RefSeq" id="WP_288196419.1">
    <property type="nucleotide sequence ID" value="NZ_LT608334.1"/>
</dbReference>
<comment type="similarity">
    <text evidence="1 4">Belongs to the carbohydrate kinase PfkB family.</text>
</comment>
<dbReference type="PRINTS" id="PR00990">
    <property type="entry name" value="RIBOKINASE"/>
</dbReference>
<dbReference type="GO" id="GO:0006796">
    <property type="term" value="P:phosphate-containing compound metabolic process"/>
    <property type="evidence" value="ECO:0007669"/>
    <property type="project" value="UniProtKB-ARBA"/>
</dbReference>
<sequence length="313" mass="32858">MAEPRLLHFGSAVVDFVYRLERLPKPGDDIIASSFQVSPGGGYNMMVAARRSGLSTAYAGLIGDGMAGAVLDKAFREEGIDLLQPPLRGEDSGVCIVLVTDDAERTFVSRPGAECRLTSAALSSLTTTGDDWFFTSGYTLAYPECRNEQARFIASLPAGSPFVFDPTGIVASIPPPILAQALSRADWLSCNRGEAEVIAGRGSCPEMAARLLEVHCPMAKGVVIRAGSEGAWLACRGEAPVFVPAFAVRTVDTNGAGDCHVGAFVAALATGLAPHQAVCYANAAAALSTERHGGATAPTRQQVDQFLKRAGRK</sequence>
<dbReference type="InterPro" id="IPR029056">
    <property type="entry name" value="Ribokinase-like"/>
</dbReference>
<dbReference type="Gene3D" id="3.40.1190.20">
    <property type="match status" value="1"/>
</dbReference>
<dbReference type="GO" id="GO:0016301">
    <property type="term" value="F:kinase activity"/>
    <property type="evidence" value="ECO:0007669"/>
    <property type="project" value="UniProtKB-KW"/>
</dbReference>
<proteinExistence type="inferred from homology"/>
<evidence type="ECO:0000256" key="2">
    <source>
        <dbReference type="ARBA" id="ARBA00022679"/>
    </source>
</evidence>
<evidence type="ECO:0000313" key="6">
    <source>
        <dbReference type="EMBL" id="SCM76185.1"/>
    </source>
</evidence>
<dbReference type="InterPro" id="IPR002139">
    <property type="entry name" value="Ribo/fructo_kinase"/>
</dbReference>